<evidence type="ECO:0000313" key="3">
    <source>
        <dbReference type="EMBL" id="CAD9973774.1"/>
    </source>
</evidence>
<sequence length="1022" mass="115184">MGNDRSEADNGGNGNTKDFPVHKSERAALLGLYTQAKSKHASTEPLTPSKAKVVLVHGHPGVGRTTLVQKTLQNTVLNDDQGIWIHIAFDTFPDPDPFYAVTEALWEWVYMVLDSQKTRLEIIKSMIINEIGEDLRELLDLIPPMKRLFDSGKEDSLNEGNSSLTLRTKESTISAALIHRYTYLFKSLLVGLCSTPSIPVVLLLDDLDFANFVTLDLLSSIAQQASVRAPFLIVATYEMESQIQKFVTLWNGDEDTMSRIGLDELNEPDTNELAKEAIWQNTPSDQWKSVSDQDYFGATKGNLFFLFLLSNVWSFARDDPTKEEEQQTCKTPLLNSEGYVTSQLSTLPYGAQEMLRAAACIGSRLNNYILQYLVDDMSLLEEYLNQATDAKLLVDSCCDTFAFSHTCIYKTIHATIPVSQLSIYNRNIGRKLWKGFSLEELDEYIFLVVELLLRGKDSIQSDKEQYAVAKLCLRAGEKAATACSFRSANFYLMNGIALQPDTRWTDEYRLCLDLFAGAAEVAYSMGSMDDVDRLVDEVLKNVKEPKDLHRIQLIKLYMLGSKSRTLEAIEFGCSLLVGLGITLPESPTLAGCFFALRRISRRLRKKSDEMILRLPFMENPEKLAAMQVLSHLIMVASLAKRELAPFIAEAMVTLTLDYGLSALSSLGFVLYGQILCSRLIDLERGYQVGLLAIAIQRKFPVSAFLGRVQLLFYSCIFGVKHPFRESVPHLDHSRRLSLQLGDTESASLCSNSFYLCQLDTTPIPILATTVVRLQNVMELHGQELNLLLAQPSIIIWLNLSNRDDGDFKRLRNVAFDQSSFESLKEGFLALYLWYHYATMLVRYLFGDYEAAFEHSQHCEPLLSNHSAFGDFSVVSYYSGLTCVAMARKDKSRSSHLIRKANRCLKHLRLWAAHAPSNFLGKTFLLEAELLAFRGKHEDAYQKYTCAISLSRDGGFFLVSALAHEKMGRWRESQNMKAEAIKHLEQASKVYSEFGADAKVAHLQKDIEKLYADPSYKTVISFI</sequence>
<evidence type="ECO:0000256" key="1">
    <source>
        <dbReference type="SAM" id="MobiDB-lite"/>
    </source>
</evidence>
<feature type="region of interest" description="Disordered" evidence="1">
    <location>
        <begin position="1"/>
        <end position="20"/>
    </location>
</feature>
<dbReference type="InterPro" id="IPR053159">
    <property type="entry name" value="Hybrid_Histidine_Kinase"/>
</dbReference>
<reference evidence="3" key="1">
    <citation type="submission" date="2021-01" db="EMBL/GenBank/DDBJ databases">
        <authorList>
            <person name="Corre E."/>
            <person name="Pelletier E."/>
            <person name="Niang G."/>
            <person name="Scheremetjew M."/>
            <person name="Finn R."/>
            <person name="Kale V."/>
            <person name="Holt S."/>
            <person name="Cochrane G."/>
            <person name="Meng A."/>
            <person name="Brown T."/>
            <person name="Cohen L."/>
        </authorList>
    </citation>
    <scope>NUCLEOTIDE SEQUENCE</scope>
    <source>
        <strain evidence="3">CCMP125</strain>
    </source>
</reference>
<dbReference type="Gene3D" id="1.25.40.10">
    <property type="entry name" value="Tetratricopeptide repeat domain"/>
    <property type="match status" value="1"/>
</dbReference>
<accession>A0A7S3DRA2</accession>
<dbReference type="AlphaFoldDB" id="A0A7S3DRA2"/>
<dbReference type="InterPro" id="IPR027417">
    <property type="entry name" value="P-loop_NTPase"/>
</dbReference>
<dbReference type="SUPFAM" id="SSF48452">
    <property type="entry name" value="TPR-like"/>
    <property type="match status" value="1"/>
</dbReference>
<dbReference type="EMBL" id="HBHT01023234">
    <property type="protein sequence ID" value="CAD9973774.1"/>
    <property type="molecule type" value="Transcribed_RNA"/>
</dbReference>
<dbReference type="PANTHER" id="PTHR43642:SF1">
    <property type="entry name" value="HYBRID SIGNAL TRANSDUCTION HISTIDINE KINASE G"/>
    <property type="match status" value="1"/>
</dbReference>
<dbReference type="Pfam" id="PF13191">
    <property type="entry name" value="AAA_16"/>
    <property type="match status" value="1"/>
</dbReference>
<evidence type="ECO:0000259" key="2">
    <source>
        <dbReference type="Pfam" id="PF13191"/>
    </source>
</evidence>
<name>A0A7S3DRA2_9STRA</name>
<protein>
    <recommendedName>
        <fullName evidence="2">Orc1-like AAA ATPase domain-containing protein</fullName>
    </recommendedName>
</protein>
<dbReference type="InterPro" id="IPR041664">
    <property type="entry name" value="AAA_16"/>
</dbReference>
<dbReference type="InterPro" id="IPR011990">
    <property type="entry name" value="TPR-like_helical_dom_sf"/>
</dbReference>
<feature type="domain" description="Orc1-like AAA ATPase" evidence="2">
    <location>
        <begin position="50"/>
        <end position="234"/>
    </location>
</feature>
<dbReference type="PANTHER" id="PTHR43642">
    <property type="entry name" value="HYBRID SIGNAL TRANSDUCTION HISTIDINE KINASE G"/>
    <property type="match status" value="1"/>
</dbReference>
<dbReference type="SUPFAM" id="SSF52540">
    <property type="entry name" value="P-loop containing nucleoside triphosphate hydrolases"/>
    <property type="match status" value="1"/>
</dbReference>
<proteinExistence type="predicted"/>
<organism evidence="3">
    <name type="scientific">Entomoneis paludosa</name>
    <dbReference type="NCBI Taxonomy" id="265537"/>
    <lineage>
        <taxon>Eukaryota</taxon>
        <taxon>Sar</taxon>
        <taxon>Stramenopiles</taxon>
        <taxon>Ochrophyta</taxon>
        <taxon>Bacillariophyta</taxon>
        <taxon>Bacillariophyceae</taxon>
        <taxon>Bacillariophycidae</taxon>
        <taxon>Entomoneidaceae</taxon>
        <taxon>Entomoneis</taxon>
    </lineage>
</organism>
<gene>
    <name evidence="3" type="ORF">APAL1065_LOCUS15582</name>
</gene>